<dbReference type="InterPro" id="IPR013424">
    <property type="entry name" value="Ice-binding_C"/>
</dbReference>
<sequence length="234" mass="25315">MSFKNRSSLFTNILGGLLFSGVALHANAIPFEVDITVDNSYALYYGTETQATNFVGSDSDWTTTESYAFDLPTNNFIYVVTQSDIAVAQGFLAQFTNLLNNDRFYSNDPQWQVTATGRYGFAPYSGTTSDFAELTSQLLLANAGNNPSGGWVATTAGDGNGASPWGLRPEIDAAARWSWYSSNGDTNPTSPGFNHDEYLIFRIAVDAQEVPEPGSLLLMGLGLLGLCAARKRRA</sequence>
<keyword evidence="4" id="KW-1185">Reference proteome</keyword>
<comment type="caution">
    <text evidence="3">The sequence shown here is derived from an EMBL/GenBank/DDBJ whole genome shotgun (WGS) entry which is preliminary data.</text>
</comment>
<evidence type="ECO:0000313" key="4">
    <source>
        <dbReference type="Proteomes" id="UP001253595"/>
    </source>
</evidence>
<dbReference type="Pfam" id="PF07589">
    <property type="entry name" value="PEP-CTERM"/>
    <property type="match status" value="1"/>
</dbReference>
<dbReference type="EMBL" id="JAVDVX010000006">
    <property type="protein sequence ID" value="MDR7091239.1"/>
    <property type="molecule type" value="Genomic_DNA"/>
</dbReference>
<feature type="domain" description="Ice-binding protein C-terminal" evidence="2">
    <location>
        <begin position="210"/>
        <end position="231"/>
    </location>
</feature>
<dbReference type="RefSeq" id="WP_310074339.1">
    <property type="nucleotide sequence ID" value="NZ_JAVDVX010000006.1"/>
</dbReference>
<evidence type="ECO:0000313" key="3">
    <source>
        <dbReference type="EMBL" id="MDR7091239.1"/>
    </source>
</evidence>
<feature type="chain" id="PRO_5046235470" description="Ice-binding protein C-terminal domain-containing protein" evidence="1">
    <location>
        <begin position="29"/>
        <end position="234"/>
    </location>
</feature>
<feature type="signal peptide" evidence="1">
    <location>
        <begin position="1"/>
        <end position="28"/>
    </location>
</feature>
<keyword evidence="1" id="KW-0732">Signal</keyword>
<dbReference type="NCBIfam" id="TIGR02595">
    <property type="entry name" value="PEP_CTERM"/>
    <property type="match status" value="1"/>
</dbReference>
<reference evidence="3 4" key="1">
    <citation type="submission" date="2023-07" db="EMBL/GenBank/DDBJ databases">
        <title>Sorghum-associated microbial communities from plants grown in Nebraska, USA.</title>
        <authorList>
            <person name="Schachtman D."/>
        </authorList>
    </citation>
    <scope>NUCLEOTIDE SEQUENCE [LARGE SCALE GENOMIC DNA]</scope>
    <source>
        <strain evidence="3 4">BE190</strain>
    </source>
</reference>
<accession>A0ABU1V1C1</accession>
<evidence type="ECO:0000259" key="2">
    <source>
        <dbReference type="Pfam" id="PF07589"/>
    </source>
</evidence>
<dbReference type="Proteomes" id="UP001253595">
    <property type="component" value="Unassembled WGS sequence"/>
</dbReference>
<evidence type="ECO:0000256" key="1">
    <source>
        <dbReference type="SAM" id="SignalP"/>
    </source>
</evidence>
<name>A0ABU1V1C1_9GAMM</name>
<gene>
    <name evidence="3" type="ORF">J2X05_003274</name>
</gene>
<proteinExistence type="predicted"/>
<protein>
    <recommendedName>
        <fullName evidence="2">Ice-binding protein C-terminal domain-containing protein</fullName>
    </recommendedName>
</protein>
<organism evidence="3 4">
    <name type="scientific">Cellvibrio fibrivorans</name>
    <dbReference type="NCBI Taxonomy" id="126350"/>
    <lineage>
        <taxon>Bacteria</taxon>
        <taxon>Pseudomonadati</taxon>
        <taxon>Pseudomonadota</taxon>
        <taxon>Gammaproteobacteria</taxon>
        <taxon>Cellvibrionales</taxon>
        <taxon>Cellvibrionaceae</taxon>
        <taxon>Cellvibrio</taxon>
    </lineage>
</organism>